<name>A0AAF3EM35_9BILA</name>
<accession>A0AAF3EM35</accession>
<evidence type="ECO:0000313" key="2">
    <source>
        <dbReference type="WBParaSite" id="MBELARI_LOCUS15017"/>
    </source>
</evidence>
<proteinExistence type="predicted"/>
<protein>
    <submittedName>
        <fullName evidence="2">Uncharacterized protein</fullName>
    </submittedName>
</protein>
<keyword evidence="1" id="KW-1185">Reference proteome</keyword>
<evidence type="ECO:0000313" key="1">
    <source>
        <dbReference type="Proteomes" id="UP000887575"/>
    </source>
</evidence>
<organism evidence="1 2">
    <name type="scientific">Mesorhabditis belari</name>
    <dbReference type="NCBI Taxonomy" id="2138241"/>
    <lineage>
        <taxon>Eukaryota</taxon>
        <taxon>Metazoa</taxon>
        <taxon>Ecdysozoa</taxon>
        <taxon>Nematoda</taxon>
        <taxon>Chromadorea</taxon>
        <taxon>Rhabditida</taxon>
        <taxon>Rhabditina</taxon>
        <taxon>Rhabditomorpha</taxon>
        <taxon>Rhabditoidea</taxon>
        <taxon>Rhabditidae</taxon>
        <taxon>Mesorhabditinae</taxon>
        <taxon>Mesorhabditis</taxon>
    </lineage>
</organism>
<sequence>MRDLYDEMEDFKTRNRIRQWTDGRMEIVTAFIQPSNTDKPKTLSWSPTDETEGVSDLIGMPALWIALEGESGPYSNNNPCRVIMNFSSLLIDQRSKLSIFYYRHPRMSFQTYRVKLIITTNVEQRLVFERLSNHFLQLDLYNNPFLCLMPSGCWTNFFVRKFKYSINVAFLEDLQPPGFAWDLREIVLNESARQRLRDALLKQWAYHLRFLLERFPHPDSTLDLRHWLNASYDWRREANDHSVLMARTKTAHRVTKNWVTHWGSAPPAISRLKWQVVYCKLHDGPLTGCPGLFFSTTLFRKGLGDISPYPLGGIPVAYHRVTIPLHYFESCQLWYQKNPIARPKANRTTNNSSFQYQVLIVVTEGNDGQYFRDLGELYEPLDVNEPNPFLYRKDGQWWANNLTSLHIDGIEIRYTVNLVLLRDWKWTDGCEWRGASMKMPAPHSMNIDDCLERRNDLALTILRQWAAYFEEMKRFGEDGEETARSRANFK</sequence>
<dbReference type="AlphaFoldDB" id="A0AAF3EM35"/>
<reference evidence="2" key="1">
    <citation type="submission" date="2024-02" db="UniProtKB">
        <authorList>
            <consortium name="WormBaseParasite"/>
        </authorList>
    </citation>
    <scope>IDENTIFICATION</scope>
</reference>
<dbReference type="Proteomes" id="UP000887575">
    <property type="component" value="Unassembled WGS sequence"/>
</dbReference>
<dbReference type="WBParaSite" id="MBELARI_LOCUS15017">
    <property type="protein sequence ID" value="MBELARI_LOCUS15017"/>
    <property type="gene ID" value="MBELARI_LOCUS15017"/>
</dbReference>